<feature type="non-terminal residue" evidence="2">
    <location>
        <position position="86"/>
    </location>
</feature>
<protein>
    <submittedName>
        <fullName evidence="2">Uncharacterized protein</fullName>
    </submittedName>
</protein>
<gene>
    <name evidence="2" type="ORF">BaRGS_00001243</name>
</gene>
<proteinExistence type="predicted"/>
<organism evidence="2 3">
    <name type="scientific">Batillaria attramentaria</name>
    <dbReference type="NCBI Taxonomy" id="370345"/>
    <lineage>
        <taxon>Eukaryota</taxon>
        <taxon>Metazoa</taxon>
        <taxon>Spiralia</taxon>
        <taxon>Lophotrochozoa</taxon>
        <taxon>Mollusca</taxon>
        <taxon>Gastropoda</taxon>
        <taxon>Caenogastropoda</taxon>
        <taxon>Sorbeoconcha</taxon>
        <taxon>Cerithioidea</taxon>
        <taxon>Batillariidae</taxon>
        <taxon>Batillaria</taxon>
    </lineage>
</organism>
<name>A0ABD0M6C4_9CAEN</name>
<sequence>MVVVGFVLLMTWKFVDDYFRFLHFPNIKPTSPSPFRISLPTHPPTHFSYLILSCPPPRPSSTAPSLHQTKHPPTLVLSSASWSGGY</sequence>
<evidence type="ECO:0000313" key="3">
    <source>
        <dbReference type="Proteomes" id="UP001519460"/>
    </source>
</evidence>
<dbReference type="Proteomes" id="UP001519460">
    <property type="component" value="Unassembled WGS sequence"/>
</dbReference>
<dbReference type="AlphaFoldDB" id="A0ABD0M6C4"/>
<comment type="caution">
    <text evidence="2">The sequence shown here is derived from an EMBL/GenBank/DDBJ whole genome shotgun (WGS) entry which is preliminary data.</text>
</comment>
<evidence type="ECO:0000256" key="1">
    <source>
        <dbReference type="SAM" id="MobiDB-lite"/>
    </source>
</evidence>
<reference evidence="2 3" key="1">
    <citation type="journal article" date="2023" name="Sci. Data">
        <title>Genome assembly of the Korean intertidal mud-creeper Batillaria attramentaria.</title>
        <authorList>
            <person name="Patra A.K."/>
            <person name="Ho P.T."/>
            <person name="Jun S."/>
            <person name="Lee S.J."/>
            <person name="Kim Y."/>
            <person name="Won Y.J."/>
        </authorList>
    </citation>
    <scope>NUCLEOTIDE SEQUENCE [LARGE SCALE GENOMIC DNA]</scope>
    <source>
        <strain evidence="2">Wonlab-2016</strain>
    </source>
</reference>
<feature type="compositionally biased region" description="Polar residues" evidence="1">
    <location>
        <begin position="76"/>
        <end position="86"/>
    </location>
</feature>
<feature type="region of interest" description="Disordered" evidence="1">
    <location>
        <begin position="57"/>
        <end position="86"/>
    </location>
</feature>
<accession>A0ABD0M6C4</accession>
<evidence type="ECO:0000313" key="2">
    <source>
        <dbReference type="EMBL" id="KAK7507308.1"/>
    </source>
</evidence>
<keyword evidence="3" id="KW-1185">Reference proteome</keyword>
<dbReference type="EMBL" id="JACVVK020000004">
    <property type="protein sequence ID" value="KAK7507308.1"/>
    <property type="molecule type" value="Genomic_DNA"/>
</dbReference>